<organism evidence="4 5">
    <name type="scientific">Pseudaquabacterium rugosum</name>
    <dbReference type="NCBI Taxonomy" id="2984194"/>
    <lineage>
        <taxon>Bacteria</taxon>
        <taxon>Pseudomonadati</taxon>
        <taxon>Pseudomonadota</taxon>
        <taxon>Betaproteobacteria</taxon>
        <taxon>Burkholderiales</taxon>
        <taxon>Sphaerotilaceae</taxon>
        <taxon>Pseudaquabacterium</taxon>
    </lineage>
</organism>
<dbReference type="Gene3D" id="2.70.98.10">
    <property type="match status" value="1"/>
</dbReference>
<name>A0ABU9BBF0_9BURK</name>
<dbReference type="EMBL" id="JBBUTF010000012">
    <property type="protein sequence ID" value="MEK8026971.1"/>
    <property type="molecule type" value="Genomic_DNA"/>
</dbReference>
<evidence type="ECO:0000256" key="2">
    <source>
        <dbReference type="ARBA" id="ARBA00023235"/>
    </source>
</evidence>
<dbReference type="RefSeq" id="WP_341374756.1">
    <property type="nucleotide sequence ID" value="NZ_JBBUTF010000012.1"/>
</dbReference>
<comment type="similarity">
    <text evidence="1">Belongs to the aldose epimerase family.</text>
</comment>
<dbReference type="PANTHER" id="PTHR10091">
    <property type="entry name" value="ALDOSE-1-EPIMERASE"/>
    <property type="match status" value="1"/>
</dbReference>
<dbReference type="PANTHER" id="PTHR10091:SF0">
    <property type="entry name" value="GALACTOSE MUTAROTASE"/>
    <property type="match status" value="1"/>
</dbReference>
<evidence type="ECO:0000256" key="1">
    <source>
        <dbReference type="ARBA" id="ARBA00006206"/>
    </source>
</evidence>
<dbReference type="InterPro" id="IPR047215">
    <property type="entry name" value="Galactose_mutarotase-like"/>
</dbReference>
<dbReference type="Pfam" id="PF01263">
    <property type="entry name" value="Aldose_epim"/>
    <property type="match status" value="1"/>
</dbReference>
<protein>
    <submittedName>
        <fullName evidence="4">Galactose-1-epimerase</fullName>
        <ecNumber evidence="4">5.1.3.3</ecNumber>
    </submittedName>
</protein>
<evidence type="ECO:0000256" key="3">
    <source>
        <dbReference type="ARBA" id="ARBA00023277"/>
    </source>
</evidence>
<dbReference type="InterPro" id="IPR008183">
    <property type="entry name" value="Aldose_1/G6P_1-epimerase"/>
</dbReference>
<dbReference type="SUPFAM" id="SSF74650">
    <property type="entry name" value="Galactose mutarotase-like"/>
    <property type="match status" value="1"/>
</dbReference>
<proteinExistence type="inferred from homology"/>
<comment type="caution">
    <text evidence="4">The sequence shown here is derived from an EMBL/GenBank/DDBJ whole genome shotgun (WGS) entry which is preliminary data.</text>
</comment>
<dbReference type="GO" id="GO:0004034">
    <property type="term" value="F:aldose 1-epimerase activity"/>
    <property type="evidence" value="ECO:0007669"/>
    <property type="project" value="UniProtKB-EC"/>
</dbReference>
<sequence length="371" mass="39240">MNTLPATLDLRAPDDTLRLTVLDIGATWYRLQLRLPGLAAPREVLLRGPDPAAHVRNTAYLGATVGRWANRIAHGRITDPQDPSRQWTLARAPGHVHQLHGGPGGASQRRWRIVQADAHGATLALDSADGDQGFPGALQMGCTLRLEAGGRIVQTLSATLDADAPAPSPVCLTHHGYFNLDGVPAEGPPTDVRDHRLRVAAAQWLPVDDTLIPLGALAPVDGSGFDLRAARLLREARAGGDLDHAFLVAPAAGSPIDTAGPHSTAAAPVTTNATANTVTAPTVAELGSADGRLRLTLGSTQPALQVYTGRWLDQEHGADGRPLPAHAGIALEPQWLPDSPNHPEWPQPDCWLAPGATWTHTLVWDFACPAD</sequence>
<dbReference type="InterPro" id="IPR011013">
    <property type="entry name" value="Gal_mutarotase_sf_dom"/>
</dbReference>
<dbReference type="Proteomes" id="UP001368500">
    <property type="component" value="Unassembled WGS sequence"/>
</dbReference>
<keyword evidence="5" id="KW-1185">Reference proteome</keyword>
<evidence type="ECO:0000313" key="4">
    <source>
        <dbReference type="EMBL" id="MEK8026971.1"/>
    </source>
</evidence>
<dbReference type="EC" id="5.1.3.3" evidence="4"/>
<keyword evidence="2 4" id="KW-0413">Isomerase</keyword>
<evidence type="ECO:0000313" key="5">
    <source>
        <dbReference type="Proteomes" id="UP001368500"/>
    </source>
</evidence>
<dbReference type="CDD" id="cd09019">
    <property type="entry name" value="galactose_mutarotase_like"/>
    <property type="match status" value="1"/>
</dbReference>
<gene>
    <name evidence="4" type="ORF">AACH11_13450</name>
</gene>
<dbReference type="NCBIfam" id="NF008277">
    <property type="entry name" value="PRK11055.1"/>
    <property type="match status" value="1"/>
</dbReference>
<dbReference type="InterPro" id="IPR014718">
    <property type="entry name" value="GH-type_carb-bd"/>
</dbReference>
<keyword evidence="3" id="KW-0119">Carbohydrate metabolism</keyword>
<reference evidence="4 5" key="1">
    <citation type="submission" date="2024-04" db="EMBL/GenBank/DDBJ databases">
        <title>Novel species of the genus Ideonella isolated from streams.</title>
        <authorList>
            <person name="Lu H."/>
        </authorList>
    </citation>
    <scope>NUCLEOTIDE SEQUENCE [LARGE SCALE GENOMIC DNA]</scope>
    <source>
        <strain evidence="4 5">BYS139W</strain>
    </source>
</reference>
<accession>A0ABU9BBF0</accession>